<protein>
    <submittedName>
        <fullName evidence="1">Uncharacterized protein</fullName>
    </submittedName>
</protein>
<evidence type="ECO:0000313" key="2">
    <source>
        <dbReference type="Proteomes" id="UP000192276"/>
    </source>
</evidence>
<dbReference type="RefSeq" id="WP_081169170.1">
    <property type="nucleotide sequence ID" value="NZ_LWBP01000205.1"/>
</dbReference>
<dbReference type="OrthoDB" id="9850006at2"/>
<sequence length="113" mass="12695">MSSNSNECNAYIIKSILANNEFGILEVNGIEVLSSRYFLKNQYAEIVTMIRNGDTKAIKSLAGNSSTQREYLDVLIFRDQTGTKYIVTVYDSDDLLQYPQVIEIFKLDVGVVG</sequence>
<dbReference type="Proteomes" id="UP000192276">
    <property type="component" value="Unassembled WGS sequence"/>
</dbReference>
<dbReference type="EMBL" id="LWBP01000205">
    <property type="protein sequence ID" value="OQP55765.1"/>
    <property type="molecule type" value="Genomic_DNA"/>
</dbReference>
<dbReference type="AlphaFoldDB" id="A0A1V9FBM8"/>
<organism evidence="1 2">
    <name type="scientific">Niastella populi</name>
    <dbReference type="NCBI Taxonomy" id="550983"/>
    <lineage>
        <taxon>Bacteria</taxon>
        <taxon>Pseudomonadati</taxon>
        <taxon>Bacteroidota</taxon>
        <taxon>Chitinophagia</taxon>
        <taxon>Chitinophagales</taxon>
        <taxon>Chitinophagaceae</taxon>
        <taxon>Niastella</taxon>
    </lineage>
</organism>
<gene>
    <name evidence="1" type="ORF">A4R26_27070</name>
</gene>
<reference evidence="2" key="1">
    <citation type="submission" date="2016-04" db="EMBL/GenBank/DDBJ databases">
        <authorList>
            <person name="Chen L."/>
            <person name="Zhuang W."/>
            <person name="Wang G."/>
        </authorList>
    </citation>
    <scope>NUCLEOTIDE SEQUENCE [LARGE SCALE GENOMIC DNA]</scope>
    <source>
        <strain evidence="2">208</strain>
    </source>
</reference>
<evidence type="ECO:0000313" key="1">
    <source>
        <dbReference type="EMBL" id="OQP55765.1"/>
    </source>
</evidence>
<name>A0A1V9FBM8_9BACT</name>
<accession>A0A1V9FBM8</accession>
<proteinExistence type="predicted"/>
<keyword evidence="2" id="KW-1185">Reference proteome</keyword>
<comment type="caution">
    <text evidence="1">The sequence shown here is derived from an EMBL/GenBank/DDBJ whole genome shotgun (WGS) entry which is preliminary data.</text>
</comment>